<proteinExistence type="predicted"/>
<evidence type="ECO:0000259" key="2">
    <source>
        <dbReference type="Pfam" id="PF20157"/>
    </source>
</evidence>
<dbReference type="RefSeq" id="WP_013841261.1">
    <property type="nucleotide sequence ID" value="NC_015589.1"/>
</dbReference>
<reference evidence="3 4" key="2">
    <citation type="journal article" date="2012" name="Stand. Genomic Sci.">
        <title>Complete genome sequence of the sulfate-reducing firmicute Desulfotomaculum ruminis type strain (DL(T)).</title>
        <authorList>
            <person name="Spring S."/>
            <person name="Visser M."/>
            <person name="Lu M."/>
            <person name="Copeland A."/>
            <person name="Lapidus A."/>
            <person name="Lucas S."/>
            <person name="Cheng J.F."/>
            <person name="Han C."/>
            <person name="Tapia R."/>
            <person name="Goodwin L.A."/>
            <person name="Pitluck S."/>
            <person name="Ivanova N."/>
            <person name="Land M."/>
            <person name="Hauser L."/>
            <person name="Larimer F."/>
            <person name="Rohde M."/>
            <person name="Goker M."/>
            <person name="Detter J.C."/>
            <person name="Kyrpides N.C."/>
            <person name="Woyke T."/>
            <person name="Schaap P.J."/>
            <person name="Plugge C.M."/>
            <person name="Muyzer G."/>
            <person name="Kuever J."/>
            <person name="Pereira I.A."/>
            <person name="Parshina S.N."/>
            <person name="Bernier-Latmani R."/>
            <person name="Stams A.J."/>
            <person name="Klenk H.P."/>
        </authorList>
    </citation>
    <scope>NUCLEOTIDE SEQUENCE [LARGE SCALE GENOMIC DNA]</scope>
    <source>
        <strain evidence="4">ATCC 23193 / DSM 2154 / NCIB 8452 / DL</strain>
    </source>
</reference>
<dbReference type="eggNOG" id="COG2604">
    <property type="taxonomic scope" value="Bacteria"/>
</dbReference>
<reference evidence="4" key="1">
    <citation type="submission" date="2011-05" db="EMBL/GenBank/DDBJ databases">
        <title>Complete sequence of Desulfotomaculum ruminis DSM 2154.</title>
        <authorList>
            <person name="Lucas S."/>
            <person name="Copeland A."/>
            <person name="Lapidus A."/>
            <person name="Cheng J.-F."/>
            <person name="Goodwin L."/>
            <person name="Pitluck S."/>
            <person name="Lu M."/>
            <person name="Detter J.C."/>
            <person name="Han C."/>
            <person name="Tapia R."/>
            <person name="Land M."/>
            <person name="Hauser L."/>
            <person name="Kyrpides N."/>
            <person name="Ivanova N."/>
            <person name="Mikhailova N."/>
            <person name="Pagani I."/>
            <person name="Stams A.J.M."/>
            <person name="Plugge C.M."/>
            <person name="Muyzer G."/>
            <person name="Kuever J."/>
            <person name="Parshina S.N."/>
            <person name="Ivanova A.E."/>
            <person name="Nazina T.N."/>
            <person name="Brambilla E."/>
            <person name="Spring S."/>
            <person name="Klenk H.-P."/>
            <person name="Woyke T."/>
        </authorList>
    </citation>
    <scope>NUCLEOTIDE SEQUENCE [LARGE SCALE GENOMIC DNA]</scope>
    <source>
        <strain evidence="4">ATCC 23193 / DSM 2154 / NCIB 8452 / DL</strain>
    </source>
</reference>
<protein>
    <recommendedName>
        <fullName evidence="5">Motility associated factor glycosyltransferase family protein</fullName>
    </recommendedName>
</protein>
<dbReference type="PANTHER" id="PTHR41786">
    <property type="entry name" value="MOTILITY ACCESSORY FACTOR MAF"/>
    <property type="match status" value="1"/>
</dbReference>
<evidence type="ECO:0000313" key="3">
    <source>
        <dbReference type="EMBL" id="AEG59490.1"/>
    </source>
</evidence>
<dbReference type="HOGENOM" id="CLU_026503_0_0_9"/>
<feature type="domain" description="Glycosyltransferase Maf N-terminal" evidence="2">
    <location>
        <begin position="67"/>
        <end position="119"/>
    </location>
</feature>
<evidence type="ECO:0008006" key="5">
    <source>
        <dbReference type="Google" id="ProtNLM"/>
    </source>
</evidence>
<dbReference type="Pfam" id="PF01973">
    <property type="entry name" value="MptE-like"/>
    <property type="match status" value="1"/>
</dbReference>
<accession>F6DNP5</accession>
<keyword evidence="4" id="KW-1185">Reference proteome</keyword>
<sequence length="611" mass="69937">MRKNSSWYEKYANLSLCEPYGEVHALTPVTARNNQPSVKVGDYFLHSPYDPEKEAERLANNHFKSGHFHILIGFGLGYLARKLFNKFTDKKDYLLIIEPNLEVFQYALTTIDFEPLIKSNQVGFVVGEKLPELNKYLELYINNYFKEIVIIELPNYSQLYPDLVLKIKNILTETTRDSLLNINTVHFFASDWQQNFMENLFRAIKSKPFLDLLNKLSCPIIIVSAGPSLTKQISLLHTVQNKAFILCAGSAITPLLAAGVRPHAVVSIDGGETNYHIFRELDLNTIPLIYDLVVHRRIVAEHNGPQVVFSSIPTESGLAKWTRHFLRKEIGYLLGGASVANFCIDIACKITSGAICFIGQDFAYTENKSHADNHKNIKNLSGTEIRNNERYFEVKGYFGDTVLTDTPLQAMKRAFEEYILVRRQTGDQRSIINATEGGALIEGAQNMAFKEFIDTYCTLDYSQEISNLFLNEEESENIDWCHYDKIINGERKKLLKIIELCQKANKKIGGIKPGQETIDADVLIYLDKIDKKLQSLLKKDLMHYILGPVAFRAERRFPEQARESRSERCQRILTKSKALYQDIYEASLFTEKCMEELLDKFQALKEINSMK</sequence>
<dbReference type="KEGG" id="dru:Desru_1215"/>
<evidence type="ECO:0000259" key="1">
    <source>
        <dbReference type="Pfam" id="PF01973"/>
    </source>
</evidence>
<organism evidence="3 4">
    <name type="scientific">Desulforamulus ruminis (strain ATCC 23193 / DSM 2154 / NCIMB 8452 / DL)</name>
    <name type="common">Desulfotomaculum ruminis</name>
    <dbReference type="NCBI Taxonomy" id="696281"/>
    <lineage>
        <taxon>Bacteria</taxon>
        <taxon>Bacillati</taxon>
        <taxon>Bacillota</taxon>
        <taxon>Clostridia</taxon>
        <taxon>Eubacteriales</taxon>
        <taxon>Peptococcaceae</taxon>
        <taxon>Desulforamulus</taxon>
    </lineage>
</organism>
<dbReference type="Proteomes" id="UP000009234">
    <property type="component" value="Chromosome"/>
</dbReference>
<dbReference type="OrthoDB" id="5291305at2"/>
<dbReference type="AlphaFoldDB" id="F6DNP5"/>
<dbReference type="STRING" id="696281.Desru_1215"/>
<feature type="domain" description="6-hydroxymethylpterin diphosphokinase MptE-like" evidence="1">
    <location>
        <begin position="194"/>
        <end position="366"/>
    </location>
</feature>
<dbReference type="InterPro" id="IPR045376">
    <property type="entry name" value="Maf_N"/>
</dbReference>
<name>F6DNP5_DESRL</name>
<gene>
    <name evidence="3" type="ordered locus">Desru_1215</name>
</gene>
<dbReference type="InterPro" id="IPR002826">
    <property type="entry name" value="MptE-like"/>
</dbReference>
<dbReference type="Pfam" id="PF20157">
    <property type="entry name" value="Maf_flag10_N"/>
    <property type="match status" value="1"/>
</dbReference>
<evidence type="ECO:0000313" key="4">
    <source>
        <dbReference type="Proteomes" id="UP000009234"/>
    </source>
</evidence>
<dbReference type="PANTHER" id="PTHR41786:SF1">
    <property type="entry name" value="6-HYDROXYMETHYLPTERIN DIPHOSPHOKINASE MPTE-LIKE DOMAIN-CONTAINING PROTEIN"/>
    <property type="match status" value="1"/>
</dbReference>
<dbReference type="EMBL" id="CP002780">
    <property type="protein sequence ID" value="AEG59490.1"/>
    <property type="molecule type" value="Genomic_DNA"/>
</dbReference>